<organism evidence="3 4">
    <name type="scientific">Saccoglossus kowalevskii</name>
    <name type="common">Acorn worm</name>
    <dbReference type="NCBI Taxonomy" id="10224"/>
    <lineage>
        <taxon>Eukaryota</taxon>
        <taxon>Metazoa</taxon>
        <taxon>Hemichordata</taxon>
        <taxon>Enteropneusta</taxon>
        <taxon>Harrimaniidae</taxon>
        <taxon>Saccoglossus</taxon>
    </lineage>
</organism>
<dbReference type="InterPro" id="IPR011333">
    <property type="entry name" value="SKP1/BTB/POZ_sf"/>
</dbReference>
<dbReference type="GeneID" id="100372180"/>
<protein>
    <submittedName>
        <fullName evidence="4">Uncharacterized protein KIAA1841 homolog</fullName>
    </submittedName>
</protein>
<feature type="region of interest" description="Disordered" evidence="1">
    <location>
        <begin position="98"/>
        <end position="153"/>
    </location>
</feature>
<sequence>MSALRAVALDLMLRTFMNSSEFNEMLNKNWEAIAKLIPGTTAKQCAKRYEELQHAAGGVPPVGDFSSLAAHGRPMTLERSDSGLSRYVRSMLDQNDSAAKSDASKGLNPRSRPTSAKIKGAINCPSASLTKYSNGRGSPSQSSQQANQADSQGPHMVIHVCDEAKNLKQDFTCPRDLLVQEMKYFAEYLSVDAHRWEEVDISVHCDVQIFDWLMRYVKRLSSDAKKEGAPKLEPGNVISILISSDFLKMDSLVEECIDYCHENMSAIVATPCNMNCINDKLITRIAALFNHNEADEIKDRKDKFKSKLFCKKIENLFDPQGSQDSPASAANLYRCGICKKLLTPELRNKLKCLPNRMTIDNEGNISYSHVRDGNWDVNDYLISLRNQVKNWREVYWRIWGSINYLKCSRCQQTFPCVELSQCQYHPEPAQFLNTVDNSATGAIGIYPCCKQRSLRFDPTQQNTV</sequence>
<evidence type="ECO:0000313" key="3">
    <source>
        <dbReference type="Proteomes" id="UP000694865"/>
    </source>
</evidence>
<evidence type="ECO:0000313" key="4">
    <source>
        <dbReference type="RefSeq" id="XP_002737594.2"/>
    </source>
</evidence>
<dbReference type="PANTHER" id="PTHR20946:SF0">
    <property type="entry name" value="SANT AND BTB DOMAIN REGULATOR OF CLASS SWITCH RECOMBINATION"/>
    <property type="match status" value="1"/>
</dbReference>
<feature type="compositionally biased region" description="Polar residues" evidence="1">
    <location>
        <begin position="125"/>
        <end position="137"/>
    </location>
</feature>
<feature type="domain" description="SANT and BTB" evidence="2">
    <location>
        <begin position="156"/>
        <end position="257"/>
    </location>
</feature>
<dbReference type="Proteomes" id="UP000694865">
    <property type="component" value="Unplaced"/>
</dbReference>
<dbReference type="InterPro" id="IPR021777">
    <property type="entry name" value="SANBR_BTB"/>
</dbReference>
<reference evidence="4" key="1">
    <citation type="submission" date="2025-08" db="UniProtKB">
        <authorList>
            <consortium name="RefSeq"/>
        </authorList>
    </citation>
    <scope>IDENTIFICATION</scope>
    <source>
        <tissue evidence="4">Testes</tissue>
    </source>
</reference>
<gene>
    <name evidence="4" type="primary">LOC100372180</name>
</gene>
<name>A0ABM0GUG8_SACKO</name>
<keyword evidence="3" id="KW-1185">Reference proteome</keyword>
<dbReference type="RefSeq" id="XP_002737594.2">
    <property type="nucleotide sequence ID" value="XM_002737548.2"/>
</dbReference>
<proteinExistence type="predicted"/>
<dbReference type="CDD" id="cd00167">
    <property type="entry name" value="SANT"/>
    <property type="match status" value="1"/>
</dbReference>
<accession>A0ABM0GUG8</accession>
<feature type="non-terminal residue" evidence="4">
    <location>
        <position position="464"/>
    </location>
</feature>
<dbReference type="Gene3D" id="1.10.10.60">
    <property type="entry name" value="Homeodomain-like"/>
    <property type="match status" value="1"/>
</dbReference>
<feature type="compositionally biased region" description="Low complexity" evidence="1">
    <location>
        <begin position="138"/>
        <end position="152"/>
    </location>
</feature>
<dbReference type="InterPro" id="IPR045902">
    <property type="entry name" value="SANBR-like"/>
</dbReference>
<evidence type="ECO:0000256" key="1">
    <source>
        <dbReference type="SAM" id="MobiDB-lite"/>
    </source>
</evidence>
<evidence type="ECO:0000259" key="2">
    <source>
        <dbReference type="Pfam" id="PF11822"/>
    </source>
</evidence>
<dbReference type="Pfam" id="PF11822">
    <property type="entry name" value="BTB_SANBR"/>
    <property type="match status" value="1"/>
</dbReference>
<dbReference type="PANTHER" id="PTHR20946">
    <property type="entry name" value="SANT AND BTB DOMAIN REGULATOR OF CLASS SWITCH RECOMBINATION"/>
    <property type="match status" value="1"/>
</dbReference>
<dbReference type="CDD" id="cd14733">
    <property type="entry name" value="BACK"/>
    <property type="match status" value="1"/>
</dbReference>
<dbReference type="Gene3D" id="3.30.710.10">
    <property type="entry name" value="Potassium Channel Kv1.1, Chain A"/>
    <property type="match status" value="1"/>
</dbReference>
<dbReference type="InterPro" id="IPR001005">
    <property type="entry name" value="SANT/Myb"/>
</dbReference>